<gene>
    <name evidence="2" type="ORF">AB1Y20_015942</name>
</gene>
<dbReference type="AlphaFoldDB" id="A0AB34K2D8"/>
<reference evidence="2 3" key="1">
    <citation type="journal article" date="2024" name="Science">
        <title>Giant polyketide synthase enzymes in the biosynthesis of giant marine polyether toxins.</title>
        <authorList>
            <person name="Fallon T.R."/>
            <person name="Shende V.V."/>
            <person name="Wierzbicki I.H."/>
            <person name="Pendleton A.L."/>
            <person name="Watervoot N.F."/>
            <person name="Auber R.P."/>
            <person name="Gonzalez D.J."/>
            <person name="Wisecaver J.H."/>
            <person name="Moore B.S."/>
        </authorList>
    </citation>
    <scope>NUCLEOTIDE SEQUENCE [LARGE SCALE GENOMIC DNA]</scope>
    <source>
        <strain evidence="2 3">12B1</strain>
    </source>
</reference>
<name>A0AB34K2D8_PRYPA</name>
<accession>A0AB34K2D8</accession>
<feature type="region of interest" description="Disordered" evidence="1">
    <location>
        <begin position="1"/>
        <end position="84"/>
    </location>
</feature>
<organism evidence="2 3">
    <name type="scientific">Prymnesium parvum</name>
    <name type="common">Toxic golden alga</name>
    <dbReference type="NCBI Taxonomy" id="97485"/>
    <lineage>
        <taxon>Eukaryota</taxon>
        <taxon>Haptista</taxon>
        <taxon>Haptophyta</taxon>
        <taxon>Prymnesiophyceae</taxon>
        <taxon>Prymnesiales</taxon>
        <taxon>Prymnesiaceae</taxon>
        <taxon>Prymnesium</taxon>
    </lineage>
</organism>
<dbReference type="EMBL" id="JBGBPQ010000003">
    <property type="protein sequence ID" value="KAL1527267.1"/>
    <property type="molecule type" value="Genomic_DNA"/>
</dbReference>
<feature type="compositionally biased region" description="Polar residues" evidence="1">
    <location>
        <begin position="34"/>
        <end position="58"/>
    </location>
</feature>
<sequence length="242" mass="25283">MAEARGAAEAAPRGHDAIPSRHRPCGGVCAHSGSLKSLPSPSAGSSIGTSHNFESSELCSRRHTRSESPPPLDPEDKTLCAPVPSRGRPIRALVITMGGDRQRRMLEMLQPEGAPLLSLSSVCVFPVPRSPHVPTASDGAGCTDFEVGFSEGVASRTLRTREGVLRALVDCGLMDAAAAEESRGTEAREAQQHADPQARPTPRTTASAMPHRHASLCGTGSPAATRRRMARHSASGEGASSS</sequence>
<keyword evidence="3" id="KW-1185">Reference proteome</keyword>
<feature type="region of interest" description="Disordered" evidence="1">
    <location>
        <begin position="180"/>
        <end position="242"/>
    </location>
</feature>
<protein>
    <submittedName>
        <fullName evidence="2">Uncharacterized protein</fullName>
    </submittedName>
</protein>
<evidence type="ECO:0000313" key="2">
    <source>
        <dbReference type="EMBL" id="KAL1527267.1"/>
    </source>
</evidence>
<evidence type="ECO:0000313" key="3">
    <source>
        <dbReference type="Proteomes" id="UP001515480"/>
    </source>
</evidence>
<proteinExistence type="predicted"/>
<feature type="compositionally biased region" description="Low complexity" evidence="1">
    <location>
        <begin position="1"/>
        <end position="11"/>
    </location>
</feature>
<feature type="compositionally biased region" description="Basic and acidic residues" evidence="1">
    <location>
        <begin position="180"/>
        <end position="192"/>
    </location>
</feature>
<dbReference type="Proteomes" id="UP001515480">
    <property type="component" value="Unassembled WGS sequence"/>
</dbReference>
<comment type="caution">
    <text evidence="2">The sequence shown here is derived from an EMBL/GenBank/DDBJ whole genome shotgun (WGS) entry which is preliminary data.</text>
</comment>
<evidence type="ECO:0000256" key="1">
    <source>
        <dbReference type="SAM" id="MobiDB-lite"/>
    </source>
</evidence>